<comment type="subunit">
    <text evidence="7">Homodimer.</text>
</comment>
<reference evidence="8" key="1">
    <citation type="submission" date="2021-04" db="EMBL/GenBank/DDBJ databases">
        <title>The complete genome sequence of Caulobacter sp. S6.</title>
        <authorList>
            <person name="Tang Y."/>
            <person name="Ouyang W."/>
            <person name="Liu Q."/>
            <person name="Huang B."/>
            <person name="Guo Z."/>
            <person name="Lei P."/>
        </authorList>
    </citation>
    <scope>NUCLEOTIDE SEQUENCE</scope>
    <source>
        <strain evidence="8">S6</strain>
    </source>
</reference>
<dbReference type="SUPFAM" id="SSF51182">
    <property type="entry name" value="RmlC-like cupins"/>
    <property type="match status" value="1"/>
</dbReference>
<dbReference type="Proteomes" id="UP000676409">
    <property type="component" value="Chromosome"/>
</dbReference>
<evidence type="ECO:0000256" key="4">
    <source>
        <dbReference type="ARBA" id="ARBA00019595"/>
    </source>
</evidence>
<comment type="pathway">
    <text evidence="7">Carbohydrate biosynthesis; dTDP-L-rhamnose biosynthesis.</text>
</comment>
<dbReference type="NCBIfam" id="TIGR01221">
    <property type="entry name" value="rmlC"/>
    <property type="match status" value="1"/>
</dbReference>
<dbReference type="GO" id="GO:0000271">
    <property type="term" value="P:polysaccharide biosynthetic process"/>
    <property type="evidence" value="ECO:0007669"/>
    <property type="project" value="TreeGrafter"/>
</dbReference>
<proteinExistence type="inferred from homology"/>
<feature type="active site" description="Proton donor" evidence="5">
    <location>
        <position position="133"/>
    </location>
</feature>
<dbReference type="PANTHER" id="PTHR21047:SF2">
    <property type="entry name" value="THYMIDINE DIPHOSPHO-4-KETO-RHAMNOSE 3,5-EPIMERASE"/>
    <property type="match status" value="1"/>
</dbReference>
<gene>
    <name evidence="8" type="primary">rfbC</name>
    <name evidence="8" type="ORF">KCG34_05280</name>
</gene>
<dbReference type="InterPro" id="IPR000888">
    <property type="entry name" value="RmlC-like"/>
</dbReference>
<dbReference type="AlphaFoldDB" id="A0A975G1B2"/>
<dbReference type="EC" id="5.1.3.13" evidence="3 7"/>
<dbReference type="GO" id="GO:0008830">
    <property type="term" value="F:dTDP-4-dehydrorhamnose 3,5-epimerase activity"/>
    <property type="evidence" value="ECO:0007669"/>
    <property type="project" value="UniProtKB-UniRule"/>
</dbReference>
<evidence type="ECO:0000256" key="3">
    <source>
        <dbReference type="ARBA" id="ARBA00012098"/>
    </source>
</evidence>
<sequence>MTRIERLDMDGLALVTPSRYGDERGYFFEAFRAEHFEALEPGLAFVQDNQAFSAQQGVVRGLHFQIGPAAQGKLVRCLRGSILDVAVDIRRGSPSFGQHVAVTLSAENGRQLWVPPGFAHGYATQEPDCEVFYKVTAYYDRERERGLAWDDPDLNIDWGLAGAQAILSTKDQAQPRLAQSPAYFDYRASALAVGLAGDPEGI</sequence>
<comment type="function">
    <text evidence="2 7">Catalyzes the epimerization of the C3' and C5'positions of dTDP-6-deoxy-D-xylo-4-hexulose, forming dTDP-6-deoxy-L-lyxo-4-hexulose.</text>
</comment>
<dbReference type="Pfam" id="PF00908">
    <property type="entry name" value="dTDP_sugar_isom"/>
    <property type="match status" value="1"/>
</dbReference>
<dbReference type="GO" id="GO:0019305">
    <property type="term" value="P:dTDP-rhamnose biosynthetic process"/>
    <property type="evidence" value="ECO:0007669"/>
    <property type="project" value="UniProtKB-UniRule"/>
</dbReference>
<dbReference type="Gene3D" id="2.60.120.10">
    <property type="entry name" value="Jelly Rolls"/>
    <property type="match status" value="1"/>
</dbReference>
<dbReference type="InterPro" id="IPR011051">
    <property type="entry name" value="RmlC_Cupin_sf"/>
</dbReference>
<name>A0A975G1B2_9CAUL</name>
<dbReference type="PANTHER" id="PTHR21047">
    <property type="entry name" value="DTDP-6-DEOXY-D-GLUCOSE-3,5 EPIMERASE"/>
    <property type="match status" value="1"/>
</dbReference>
<evidence type="ECO:0000256" key="1">
    <source>
        <dbReference type="ARBA" id="ARBA00001298"/>
    </source>
</evidence>
<feature type="active site" description="Proton acceptor" evidence="5">
    <location>
        <position position="63"/>
    </location>
</feature>
<dbReference type="InterPro" id="IPR014710">
    <property type="entry name" value="RmlC-like_jellyroll"/>
</dbReference>
<comment type="similarity">
    <text evidence="7">Belongs to the dTDP-4-dehydrorhamnose 3,5-epimerase family.</text>
</comment>
<organism evidence="8 9">
    <name type="scientific">Phenylobacterium montanum</name>
    <dbReference type="NCBI Taxonomy" id="2823693"/>
    <lineage>
        <taxon>Bacteria</taxon>
        <taxon>Pseudomonadati</taxon>
        <taxon>Pseudomonadota</taxon>
        <taxon>Alphaproteobacteria</taxon>
        <taxon>Caulobacterales</taxon>
        <taxon>Caulobacteraceae</taxon>
        <taxon>Phenylobacterium</taxon>
    </lineage>
</organism>
<evidence type="ECO:0000256" key="2">
    <source>
        <dbReference type="ARBA" id="ARBA00001997"/>
    </source>
</evidence>
<protein>
    <recommendedName>
        <fullName evidence="4 7">dTDP-4-dehydrorhamnose 3,5-epimerase</fullName>
        <ecNumber evidence="3 7">5.1.3.13</ecNumber>
    </recommendedName>
    <alternativeName>
        <fullName evidence="7">Thymidine diphospho-4-keto-rhamnose 3,5-epimerase</fullName>
    </alternativeName>
</protein>
<evidence type="ECO:0000256" key="6">
    <source>
        <dbReference type="PIRSR" id="PIRSR600888-3"/>
    </source>
</evidence>
<accession>A0A975G1B2</accession>
<keyword evidence="7 8" id="KW-0413">Isomerase</keyword>
<evidence type="ECO:0000256" key="5">
    <source>
        <dbReference type="PIRSR" id="PIRSR600888-1"/>
    </source>
</evidence>
<evidence type="ECO:0000313" key="8">
    <source>
        <dbReference type="EMBL" id="QUD89293.1"/>
    </source>
</evidence>
<comment type="catalytic activity">
    <reaction evidence="1 7">
        <text>dTDP-4-dehydro-6-deoxy-alpha-D-glucose = dTDP-4-dehydro-beta-L-rhamnose</text>
        <dbReference type="Rhea" id="RHEA:16969"/>
        <dbReference type="ChEBI" id="CHEBI:57649"/>
        <dbReference type="ChEBI" id="CHEBI:62830"/>
        <dbReference type="EC" id="5.1.3.13"/>
    </reaction>
</comment>
<feature type="site" description="Participates in a stacking interaction with the thymidine ring of dTDP-4-oxo-6-deoxyglucose" evidence="6">
    <location>
        <position position="139"/>
    </location>
</feature>
<evidence type="ECO:0000313" key="9">
    <source>
        <dbReference type="Proteomes" id="UP000676409"/>
    </source>
</evidence>
<dbReference type="GO" id="GO:0005829">
    <property type="term" value="C:cytosol"/>
    <property type="evidence" value="ECO:0007669"/>
    <property type="project" value="TreeGrafter"/>
</dbReference>
<dbReference type="CDD" id="cd00438">
    <property type="entry name" value="cupin_RmlC"/>
    <property type="match status" value="1"/>
</dbReference>
<dbReference type="KEGG" id="caul:KCG34_05280"/>
<dbReference type="EMBL" id="CP073078">
    <property type="protein sequence ID" value="QUD89293.1"/>
    <property type="molecule type" value="Genomic_DNA"/>
</dbReference>
<keyword evidence="9" id="KW-1185">Reference proteome</keyword>
<evidence type="ECO:0000256" key="7">
    <source>
        <dbReference type="RuleBase" id="RU364069"/>
    </source>
</evidence>